<feature type="compositionally biased region" description="Polar residues" evidence="10">
    <location>
        <begin position="267"/>
        <end position="282"/>
    </location>
</feature>
<dbReference type="AlphaFoldDB" id="A0A154P5Y9"/>
<evidence type="ECO:0000256" key="5">
    <source>
        <dbReference type="ARBA" id="ARBA00022833"/>
    </source>
</evidence>
<feature type="compositionally biased region" description="Polar residues" evidence="10">
    <location>
        <begin position="564"/>
        <end position="573"/>
    </location>
</feature>
<dbReference type="EMBL" id="KQ434823">
    <property type="protein sequence ID" value="KZC07336.1"/>
    <property type="molecule type" value="Genomic_DNA"/>
</dbReference>
<dbReference type="SUPFAM" id="SSF57716">
    <property type="entry name" value="Glucocorticoid receptor-like (DNA-binding domain)"/>
    <property type="match status" value="1"/>
</dbReference>
<keyword evidence="6 8" id="KW-0440">LIM domain</keyword>
<gene>
    <name evidence="14" type="ORF">WN55_07747</name>
</gene>
<evidence type="ECO:0000256" key="10">
    <source>
        <dbReference type="SAM" id="MobiDB-lite"/>
    </source>
</evidence>
<dbReference type="InterPro" id="IPR050540">
    <property type="entry name" value="F-actin_Monoox_Mical"/>
</dbReference>
<feature type="domain" description="LIM zinc-binding" evidence="12">
    <location>
        <begin position="150"/>
        <end position="211"/>
    </location>
</feature>
<dbReference type="GO" id="GO:0046872">
    <property type="term" value="F:metal ion binding"/>
    <property type="evidence" value="ECO:0007669"/>
    <property type="project" value="UniProtKB-KW"/>
</dbReference>
<feature type="compositionally biased region" description="Acidic residues" evidence="10">
    <location>
        <begin position="231"/>
        <end position="248"/>
    </location>
</feature>
<feature type="coiled-coil region" evidence="9">
    <location>
        <begin position="848"/>
        <end position="875"/>
    </location>
</feature>
<feature type="region of interest" description="Disordered" evidence="10">
    <location>
        <begin position="113"/>
        <end position="134"/>
    </location>
</feature>
<dbReference type="PROSITE" id="PS50023">
    <property type="entry name" value="LIM_DOMAIN_2"/>
    <property type="match status" value="1"/>
</dbReference>
<dbReference type="InterPro" id="IPR022735">
    <property type="entry name" value="bMERB_dom"/>
</dbReference>
<evidence type="ECO:0000259" key="11">
    <source>
        <dbReference type="PROSITE" id="PS50021"/>
    </source>
</evidence>
<dbReference type="PANTHER" id="PTHR23167:SF84">
    <property type="entry name" value="ALPHA ACTININ 3-RELATED"/>
    <property type="match status" value="1"/>
</dbReference>
<evidence type="ECO:0000259" key="12">
    <source>
        <dbReference type="PROSITE" id="PS50023"/>
    </source>
</evidence>
<evidence type="ECO:0000256" key="4">
    <source>
        <dbReference type="ARBA" id="ARBA00022753"/>
    </source>
</evidence>
<feature type="compositionally biased region" description="Basic residues" evidence="10">
    <location>
        <begin position="1062"/>
        <end position="1071"/>
    </location>
</feature>
<comment type="subcellular location">
    <subcellularLocation>
        <location evidence="1">Endosome</location>
    </subcellularLocation>
</comment>
<feature type="region of interest" description="Disordered" evidence="10">
    <location>
        <begin position="223"/>
        <end position="290"/>
    </location>
</feature>
<feature type="region of interest" description="Disordered" evidence="10">
    <location>
        <begin position="728"/>
        <end position="757"/>
    </location>
</feature>
<dbReference type="STRING" id="178035.A0A154P5Y9"/>
<dbReference type="FunFam" id="1.10.418.10:FF:000023">
    <property type="entry name" value="EH domain-binding protein 1 isoform X1"/>
    <property type="match status" value="1"/>
</dbReference>
<evidence type="ECO:0000259" key="13">
    <source>
        <dbReference type="PROSITE" id="PS51848"/>
    </source>
</evidence>
<dbReference type="InterPro" id="IPR001781">
    <property type="entry name" value="Znf_LIM"/>
</dbReference>
<keyword evidence="7 9" id="KW-0175">Coiled coil</keyword>
<dbReference type="SMART" id="SM00132">
    <property type="entry name" value="LIM"/>
    <property type="match status" value="1"/>
</dbReference>
<dbReference type="PANTHER" id="PTHR23167">
    <property type="entry name" value="CALPONIN HOMOLOGY DOMAIN-CONTAINING PROTEIN DDB_G0272472-RELATED"/>
    <property type="match status" value="1"/>
</dbReference>
<evidence type="ECO:0000313" key="15">
    <source>
        <dbReference type="Proteomes" id="UP000076502"/>
    </source>
</evidence>
<dbReference type="Gene3D" id="1.10.418.10">
    <property type="entry name" value="Calponin-like domain"/>
    <property type="match status" value="1"/>
</dbReference>
<feature type="compositionally biased region" description="Acidic residues" evidence="10">
    <location>
        <begin position="553"/>
        <end position="562"/>
    </location>
</feature>
<protein>
    <submittedName>
        <fullName evidence="14">MICAL-like protein 2</fullName>
    </submittedName>
</protein>
<dbReference type="CDD" id="cd09400">
    <property type="entry name" value="LIM_like_1"/>
    <property type="match status" value="1"/>
</dbReference>
<dbReference type="GO" id="GO:0005768">
    <property type="term" value="C:endosome"/>
    <property type="evidence" value="ECO:0007669"/>
    <property type="project" value="UniProtKB-SubCell"/>
</dbReference>
<keyword evidence="3 8" id="KW-0479">Metal-binding</keyword>
<feature type="compositionally biased region" description="Acidic residues" evidence="10">
    <location>
        <begin position="582"/>
        <end position="591"/>
    </location>
</feature>
<keyword evidence="4" id="KW-0967">Endosome</keyword>
<dbReference type="SUPFAM" id="SSF47576">
    <property type="entry name" value="Calponin-homology domain, CH-domain"/>
    <property type="match status" value="1"/>
</dbReference>
<feature type="region of interest" description="Disordered" evidence="10">
    <location>
        <begin position="549"/>
        <end position="615"/>
    </location>
</feature>
<feature type="region of interest" description="Disordered" evidence="10">
    <location>
        <begin position="1012"/>
        <end position="1071"/>
    </location>
</feature>
<dbReference type="Pfam" id="PF12130">
    <property type="entry name" value="bMERB_dom"/>
    <property type="match status" value="1"/>
</dbReference>
<feature type="compositionally biased region" description="Polar residues" evidence="10">
    <location>
        <begin position="454"/>
        <end position="464"/>
    </location>
</feature>
<dbReference type="SMART" id="SM00033">
    <property type="entry name" value="CH"/>
    <property type="match status" value="1"/>
</dbReference>
<feature type="domain" description="Calponin-homology (CH)" evidence="11">
    <location>
        <begin position="4"/>
        <end position="110"/>
    </location>
</feature>
<feature type="domain" description="BMERB" evidence="13">
    <location>
        <begin position="838"/>
        <end position="1003"/>
    </location>
</feature>
<dbReference type="Proteomes" id="UP000076502">
    <property type="component" value="Unassembled WGS sequence"/>
</dbReference>
<keyword evidence="5 8" id="KW-0862">Zinc</keyword>
<feature type="compositionally biased region" description="Basic residues" evidence="10">
    <location>
        <begin position="1028"/>
        <end position="1047"/>
    </location>
</feature>
<dbReference type="Gene3D" id="2.10.110.10">
    <property type="entry name" value="Cysteine Rich Protein"/>
    <property type="match status" value="1"/>
</dbReference>
<evidence type="ECO:0000256" key="1">
    <source>
        <dbReference type="ARBA" id="ARBA00004177"/>
    </source>
</evidence>
<dbReference type="OrthoDB" id="10017054at2759"/>
<evidence type="ECO:0000256" key="9">
    <source>
        <dbReference type="SAM" id="Coils"/>
    </source>
</evidence>
<dbReference type="InterPro" id="IPR001715">
    <property type="entry name" value="CH_dom"/>
</dbReference>
<dbReference type="Pfam" id="PF00307">
    <property type="entry name" value="CH"/>
    <property type="match status" value="1"/>
</dbReference>
<dbReference type="SMART" id="SM01203">
    <property type="entry name" value="DUF3585"/>
    <property type="match status" value="1"/>
</dbReference>
<feature type="region of interest" description="Disordered" evidence="10">
    <location>
        <begin position="374"/>
        <end position="401"/>
    </location>
</feature>
<reference evidence="14 15" key="1">
    <citation type="submission" date="2015-07" db="EMBL/GenBank/DDBJ databases">
        <title>The genome of Dufourea novaeangliae.</title>
        <authorList>
            <person name="Pan H."/>
            <person name="Kapheim K."/>
        </authorList>
    </citation>
    <scope>NUCLEOTIDE SEQUENCE [LARGE SCALE GENOMIC DNA]</scope>
    <source>
        <strain evidence="14">0120121106</strain>
        <tissue evidence="14">Whole body</tissue>
    </source>
</reference>
<proteinExistence type="predicted"/>
<dbReference type="PROSITE" id="PS51848">
    <property type="entry name" value="BMERB"/>
    <property type="match status" value="1"/>
</dbReference>
<keyword evidence="15" id="KW-1185">Reference proteome</keyword>
<dbReference type="InterPro" id="IPR036872">
    <property type="entry name" value="CH_dom_sf"/>
</dbReference>
<evidence type="ECO:0000256" key="6">
    <source>
        <dbReference type="ARBA" id="ARBA00023038"/>
    </source>
</evidence>
<evidence type="ECO:0000256" key="8">
    <source>
        <dbReference type="PROSITE-ProRule" id="PRU00125"/>
    </source>
</evidence>
<evidence type="ECO:0000313" key="14">
    <source>
        <dbReference type="EMBL" id="KZC07336.1"/>
    </source>
</evidence>
<organism evidence="14 15">
    <name type="scientific">Dufourea novaeangliae</name>
    <name type="common">Sweat bee</name>
    <dbReference type="NCBI Taxonomy" id="178035"/>
    <lineage>
        <taxon>Eukaryota</taxon>
        <taxon>Metazoa</taxon>
        <taxon>Ecdysozoa</taxon>
        <taxon>Arthropoda</taxon>
        <taxon>Hexapoda</taxon>
        <taxon>Insecta</taxon>
        <taxon>Pterygota</taxon>
        <taxon>Neoptera</taxon>
        <taxon>Endopterygota</taxon>
        <taxon>Hymenoptera</taxon>
        <taxon>Apocrita</taxon>
        <taxon>Aculeata</taxon>
        <taxon>Apoidea</taxon>
        <taxon>Anthophila</taxon>
        <taxon>Halictidae</taxon>
        <taxon>Rophitinae</taxon>
        <taxon>Dufourea</taxon>
    </lineage>
</organism>
<dbReference type="PROSITE" id="PS50021">
    <property type="entry name" value="CH"/>
    <property type="match status" value="1"/>
</dbReference>
<feature type="region of interest" description="Disordered" evidence="10">
    <location>
        <begin position="435"/>
        <end position="472"/>
    </location>
</feature>
<name>A0A154P5Y9_DUFNO</name>
<evidence type="ECO:0000256" key="2">
    <source>
        <dbReference type="ARBA" id="ARBA00022553"/>
    </source>
</evidence>
<feature type="region of interest" description="Disordered" evidence="10">
    <location>
        <begin position="803"/>
        <end position="838"/>
    </location>
</feature>
<feature type="region of interest" description="Disordered" evidence="10">
    <location>
        <begin position="688"/>
        <end position="710"/>
    </location>
</feature>
<dbReference type="Pfam" id="PF00412">
    <property type="entry name" value="LIM"/>
    <property type="match status" value="1"/>
</dbReference>
<evidence type="ECO:0000256" key="3">
    <source>
        <dbReference type="ARBA" id="ARBA00022723"/>
    </source>
</evidence>
<keyword evidence="2" id="KW-0597">Phosphoprotein</keyword>
<dbReference type="PROSITE" id="PS00478">
    <property type="entry name" value="LIM_DOMAIN_1"/>
    <property type="match status" value="1"/>
</dbReference>
<sequence>MGEKRGTKALELWCRRITEGYPGVNVQNMTTSWKDGLAFCAMIHHFRPELIDFDSLDKNDVYRNNELAFRTAEQHLGIPALLDAEDMASCSVPDRLSILTYLSQFYQTFVGSSPNRPPVNRTTKPEDERITPVSESPKQKVVSCLGVRRDSCIVCGLPVFLAEKLVVARLTYHRTCFRCARCSNQLTHGNYYETEAGGFCCETCPDEGISSSVIQKYNEIPKCGDTSGKTEEDDDTVTDSSDQESLSEETDRSVRSRTSFPVKMDENNGQNDDFSGTYSKLESQNREEEDMIERDGICVMKTDDVGDKLNCSMKTEEQKFSVPLARAVNKDKSISLVTKTNNTEELLGHTDEDEESERCLSLVQKRLKLFEAREKEDHTRIRQSKPQSTEERKSKIHNNGKVETVKEDRAGVKVELEEINGPKVLDDGIRSPKINRIEGTEEENSLGLVRKNSGKLSSEATEPVSTEESDISSNVKNLNIQESNKNVTTVSEASSAPPWKLSTNTVTVNTDEESSEDQTVPAPSVEQVNECCEKDSDLNVHKDYQKSLNPFSCDDDEEEDVVDNQSTSTDNLKSSNSTNPFENEETEEAEEKEEKKVTPPIPAKRSNFSNSPKQEVFTDVQTKRRLAAPKISLNPFWSDDDDHDSDLEYLDRTPEHLPVPKPRTMQYVFETKISIALIRILITESGGTPGVISRKKKPAPLPPSNREPVVTEQQASLVLELQKTSSEYHNSYPRTTPKARKAKPAPPPPMPTSTPCHTAAVSTLSLEESPIIETYNITENTNLWEDKKTNKDELNRSKQTFTHISCGDNSDYHSPYTDKSTQGKWKRKKGPAPPCPIPHRRKIKVMSLKDVKLELDEIELQQQGLEKQGVRLEQLIRNKCETGSNNEVSEPVSISDVSLGTDVEELVLELFALVNEKNELFRRQAELMLLRRQQRLEEEHVEVEYQIRCLMSQNESTKTDFEKQKEEALIQRLVQIVEKRNEIVECLEMDRRREIEEDRSIHKHMGLLAAKTKNDTPDNDLYDPCCSRTKKGKPKKKTKEKKSKRLSKKDIDKDIDETEVKQKRHNKRKWF</sequence>
<evidence type="ECO:0000256" key="7">
    <source>
        <dbReference type="ARBA" id="ARBA00023054"/>
    </source>
</evidence>
<accession>A0A154P5Y9</accession>
<feature type="region of interest" description="Disordered" evidence="10">
    <location>
        <begin position="486"/>
        <end position="531"/>
    </location>
</feature>